<dbReference type="EMBL" id="LVWD01000002">
    <property type="protein sequence ID" value="OAD43882.1"/>
    <property type="molecule type" value="Genomic_DNA"/>
</dbReference>
<evidence type="ECO:0000313" key="2">
    <source>
        <dbReference type="EMBL" id="AOW11935.1"/>
    </source>
</evidence>
<dbReference type="RefSeq" id="WP_066085174.1">
    <property type="nucleotide sequence ID" value="NZ_CP017476.1"/>
</dbReference>
<dbReference type="OrthoDB" id="56632at2"/>
<dbReference type="AlphaFoldDB" id="A0A167IZU0"/>
<accession>A0A167IZU0</accession>
<dbReference type="Gene3D" id="3.30.300.30">
    <property type="match status" value="1"/>
</dbReference>
<evidence type="ECO:0000313" key="3">
    <source>
        <dbReference type="EMBL" id="OAD43882.1"/>
    </source>
</evidence>
<dbReference type="KEGG" id="hyl:LPB072_02720"/>
<dbReference type="InterPro" id="IPR000873">
    <property type="entry name" value="AMP-dep_synth/lig_dom"/>
</dbReference>
<dbReference type="InterPro" id="IPR042099">
    <property type="entry name" value="ANL_N_sf"/>
</dbReference>
<gene>
    <name evidence="2" type="ORF">LPB072_02720</name>
    <name evidence="3" type="ORF">LPB72_02420</name>
</gene>
<keyword evidence="4" id="KW-1185">Reference proteome</keyword>
<dbReference type="InterPro" id="IPR045851">
    <property type="entry name" value="AMP-bd_C_sf"/>
</dbReference>
<reference evidence="2 5" key="2">
    <citation type="submission" date="2016-10" db="EMBL/GenBank/DDBJ databases">
        <title>Hydorgenophaga sp. LPB0072 isolated from gastropod.</title>
        <authorList>
            <person name="Kim E."/>
            <person name="Yi H."/>
        </authorList>
    </citation>
    <scope>NUCLEOTIDE SEQUENCE [LARGE SCALE GENOMIC DNA]</scope>
    <source>
        <strain evidence="2 5">LPB0072</strain>
    </source>
</reference>
<name>A0A167IZU0_9BURK</name>
<evidence type="ECO:0000313" key="4">
    <source>
        <dbReference type="Proteomes" id="UP000185657"/>
    </source>
</evidence>
<sequence>MSDFFDALETRSPAEREAAQMAALSVQVAHAQAHSAAFATILKGVDAASINSREALAKLPVTRKSELLEMQKASRAQGGDAFGGFSALVRGPAMSRIFASPGPIYEPEGATADYWRTGRALFAAGFRKGELVHNAFSYHMTPGAFILESGAHAVGCTVFPAGTGQTEQQLDAIRDLQPNAYTGTPSFLRILLEKAAESKVDVSCIKKASVGGEACPPSLTSWFKEHGVAVYQTYATADLGLVAYETASREGLVLEEGVIVEIVRPGTGDPVAEGEVGELVVTSLNPAYPLIRFGTGDLSALLPGNCPSGRSAPRIKGWMGRADQTTKVKGMFVHPGQVADIVRRFPSVNKARLVISGEMANDRMCLQVEATDADAGLSEQLESAMREVTKLRGLVEMVGIGSLPNDGKVIEDARSYQ</sequence>
<dbReference type="Gene3D" id="3.40.50.12780">
    <property type="entry name" value="N-terminal domain of ligase-like"/>
    <property type="match status" value="1"/>
</dbReference>
<dbReference type="PANTHER" id="PTHR43845">
    <property type="entry name" value="BLR5969 PROTEIN"/>
    <property type="match status" value="1"/>
</dbReference>
<organism evidence="2 5">
    <name type="scientific">Hydrogenophaga crassostreae</name>
    <dbReference type="NCBI Taxonomy" id="1763535"/>
    <lineage>
        <taxon>Bacteria</taxon>
        <taxon>Pseudomonadati</taxon>
        <taxon>Pseudomonadota</taxon>
        <taxon>Betaproteobacteria</taxon>
        <taxon>Burkholderiales</taxon>
        <taxon>Comamonadaceae</taxon>
        <taxon>Hydrogenophaga</taxon>
    </lineage>
</organism>
<dbReference type="Proteomes" id="UP000185657">
    <property type="component" value="Unassembled WGS sequence"/>
</dbReference>
<dbReference type="SUPFAM" id="SSF56801">
    <property type="entry name" value="Acetyl-CoA synthetase-like"/>
    <property type="match status" value="1"/>
</dbReference>
<proteinExistence type="predicted"/>
<dbReference type="EMBL" id="CP017476">
    <property type="protein sequence ID" value="AOW11935.1"/>
    <property type="molecule type" value="Genomic_DNA"/>
</dbReference>
<dbReference type="PANTHER" id="PTHR43845:SF1">
    <property type="entry name" value="BLR5969 PROTEIN"/>
    <property type="match status" value="1"/>
</dbReference>
<evidence type="ECO:0000259" key="1">
    <source>
        <dbReference type="Pfam" id="PF00501"/>
    </source>
</evidence>
<dbReference type="Proteomes" id="UP000185680">
    <property type="component" value="Chromosome"/>
</dbReference>
<dbReference type="STRING" id="1763535.LPB072_02720"/>
<feature type="domain" description="AMP-dependent synthetase/ligase" evidence="1">
    <location>
        <begin position="149"/>
        <end position="283"/>
    </location>
</feature>
<protein>
    <submittedName>
        <fullName evidence="2">AMP-dependent synthetase</fullName>
    </submittedName>
</protein>
<reference evidence="3 4" key="1">
    <citation type="submission" date="2016-02" db="EMBL/GenBank/DDBJ databases">
        <title>Draft genome sequence of Hydrogenophaga sp. LPB0072.</title>
        <authorList>
            <person name="Shin S.-K."/>
            <person name="Yi H."/>
        </authorList>
    </citation>
    <scope>NUCLEOTIDE SEQUENCE [LARGE SCALE GENOMIC DNA]</scope>
    <source>
        <strain evidence="3 4">LPB0072</strain>
    </source>
</reference>
<dbReference type="Pfam" id="PF00501">
    <property type="entry name" value="AMP-binding"/>
    <property type="match status" value="1"/>
</dbReference>
<evidence type="ECO:0000313" key="5">
    <source>
        <dbReference type="Proteomes" id="UP000185680"/>
    </source>
</evidence>